<dbReference type="InterPro" id="IPR017853">
    <property type="entry name" value="GH"/>
</dbReference>
<feature type="chain" id="PRO_5045911289" evidence="1">
    <location>
        <begin position="27"/>
        <end position="281"/>
    </location>
</feature>
<dbReference type="EMBL" id="JACTVJ010000007">
    <property type="protein sequence ID" value="MBC9714096.1"/>
    <property type="molecule type" value="Genomic_DNA"/>
</dbReference>
<organism evidence="3 4">
    <name type="scientific">Streptomyces polyasparticus</name>
    <dbReference type="NCBI Taxonomy" id="2767826"/>
    <lineage>
        <taxon>Bacteria</taxon>
        <taxon>Bacillati</taxon>
        <taxon>Actinomycetota</taxon>
        <taxon>Actinomycetes</taxon>
        <taxon>Kitasatosporales</taxon>
        <taxon>Streptomycetaceae</taxon>
        <taxon>Streptomyces</taxon>
    </lineage>
</organism>
<protein>
    <submittedName>
        <fullName evidence="3">DUF1906 domain-containing protein</fullName>
    </submittedName>
</protein>
<gene>
    <name evidence="3" type="ORF">H9Y04_16155</name>
</gene>
<dbReference type="Proteomes" id="UP000642284">
    <property type="component" value="Unassembled WGS sequence"/>
</dbReference>
<dbReference type="Pfam" id="PF08924">
    <property type="entry name" value="Rv2525c_GlyHyd-like"/>
    <property type="match status" value="1"/>
</dbReference>
<feature type="domain" description="Rv2525c-like glycoside hydrolase-like" evidence="2">
    <location>
        <begin position="66"/>
        <end position="273"/>
    </location>
</feature>
<dbReference type="SUPFAM" id="SSF51445">
    <property type="entry name" value="(Trans)glycosidases"/>
    <property type="match status" value="1"/>
</dbReference>
<comment type="caution">
    <text evidence="3">The sequence shown here is derived from an EMBL/GenBank/DDBJ whole genome shotgun (WGS) entry which is preliminary data.</text>
</comment>
<keyword evidence="4" id="KW-1185">Reference proteome</keyword>
<evidence type="ECO:0000313" key="3">
    <source>
        <dbReference type="EMBL" id="MBC9714096.1"/>
    </source>
</evidence>
<accession>A0ABR7SF30</accession>
<evidence type="ECO:0000313" key="4">
    <source>
        <dbReference type="Proteomes" id="UP000642284"/>
    </source>
</evidence>
<sequence>MRPSKLIIGLLVLVALTGLLSAPSAAAPGDGQSPTAQRAGAGLAGTRMFRGWAFDTCLTPDLRTMAAWRQSNFRGVAVYFGGRGRFCRKQPNLTRHWMRQVDRMGWNVLPVYVGSQSPCVLVPHKKKVRIGRDAWGQGRREGRDAVRRARALGMKQRSALYLDMEAYTMTKWQCRKPTLSFVRAWNREVRAHGFVPGFYSSLGSGIWHMERARRAGYADLPSVLWYARWNGKPRTLPIPGIPAHAWRASIHQYRGPKKERHGGRTLEIDRNLVNAPVARLR</sequence>
<dbReference type="InterPro" id="IPR015020">
    <property type="entry name" value="Rv2525c-like_Glyco_Hydro-like"/>
</dbReference>
<name>A0ABR7SF30_9ACTN</name>
<feature type="signal peptide" evidence="1">
    <location>
        <begin position="1"/>
        <end position="26"/>
    </location>
</feature>
<dbReference type="Gene3D" id="3.20.20.80">
    <property type="entry name" value="Glycosidases"/>
    <property type="match status" value="1"/>
</dbReference>
<dbReference type="RefSeq" id="WP_187814580.1">
    <property type="nucleotide sequence ID" value="NZ_JACTVJ010000007.1"/>
</dbReference>
<reference evidence="3 4" key="1">
    <citation type="submission" date="2020-08" db="EMBL/GenBank/DDBJ databases">
        <title>Genemic of Streptomyces polyaspartic.</title>
        <authorList>
            <person name="Liu W."/>
        </authorList>
    </citation>
    <scope>NUCLEOTIDE SEQUENCE [LARGE SCALE GENOMIC DNA]</scope>
    <source>
        <strain evidence="3 4">TRM66268-LWL</strain>
    </source>
</reference>
<evidence type="ECO:0000256" key="1">
    <source>
        <dbReference type="SAM" id="SignalP"/>
    </source>
</evidence>
<evidence type="ECO:0000259" key="2">
    <source>
        <dbReference type="Pfam" id="PF08924"/>
    </source>
</evidence>
<keyword evidence="1" id="KW-0732">Signal</keyword>
<proteinExistence type="predicted"/>